<gene>
    <name evidence="3" type="ORF">EZM97_35090</name>
</gene>
<dbReference type="InterPro" id="IPR056422">
    <property type="entry name" value="BP74_N"/>
</dbReference>
<organism evidence="3 4">
    <name type="scientific">Dyella soli</name>
    <dbReference type="NCBI Taxonomy" id="522319"/>
    <lineage>
        <taxon>Bacteria</taxon>
        <taxon>Pseudomonadati</taxon>
        <taxon>Pseudomonadota</taxon>
        <taxon>Gammaproteobacteria</taxon>
        <taxon>Lysobacterales</taxon>
        <taxon>Rhodanobacteraceae</taxon>
        <taxon>Dyella</taxon>
    </lineage>
</organism>
<keyword evidence="4" id="KW-1185">Reference proteome</keyword>
<name>A0A4R0YJ33_9GAMM</name>
<sequence length="146" mass="16148">MKHINGWFAIALSLVCSCAMAGERPPSRYFAFISYAGAPKIDANEFIVEVANPDVAAQFEDILRHRVMHPNIAFEGRVVPGRTIENAAWPYHLDPKSVKVGSTGALDECDSTPENIEANLTDVGGRILPGGWWCPWSMHLSREVLR</sequence>
<evidence type="ECO:0000313" key="3">
    <source>
        <dbReference type="EMBL" id="TCI06155.1"/>
    </source>
</evidence>
<evidence type="ECO:0000259" key="2">
    <source>
        <dbReference type="Pfam" id="PF23621"/>
    </source>
</evidence>
<keyword evidence="1" id="KW-0732">Signal</keyword>
<accession>A0A4R0YJ33</accession>
<proteinExistence type="predicted"/>
<feature type="signal peptide" evidence="1">
    <location>
        <begin position="1"/>
        <end position="21"/>
    </location>
</feature>
<dbReference type="Pfam" id="PF23621">
    <property type="entry name" value="BP74_N"/>
    <property type="match status" value="1"/>
</dbReference>
<comment type="caution">
    <text evidence="3">The sequence shown here is derived from an EMBL/GenBank/DDBJ whole genome shotgun (WGS) entry which is preliminary data.</text>
</comment>
<dbReference type="RefSeq" id="WP_131152582.1">
    <property type="nucleotide sequence ID" value="NZ_SJTG01000007.1"/>
</dbReference>
<evidence type="ECO:0000256" key="1">
    <source>
        <dbReference type="SAM" id="SignalP"/>
    </source>
</evidence>
<reference evidence="3 4" key="1">
    <citation type="submission" date="2019-02" db="EMBL/GenBank/DDBJ databases">
        <title>Dyella amyloliquefaciens sp. nov., isolated from forest soil.</title>
        <authorList>
            <person name="Gao Z.-H."/>
            <person name="Qiu L.-H."/>
        </authorList>
    </citation>
    <scope>NUCLEOTIDE SEQUENCE [LARGE SCALE GENOMIC DNA]</scope>
    <source>
        <strain evidence="3 4">KACC 12747</strain>
    </source>
</reference>
<feature type="domain" description="BP74 N-terminal" evidence="2">
    <location>
        <begin position="29"/>
        <end position="144"/>
    </location>
</feature>
<evidence type="ECO:0000313" key="4">
    <source>
        <dbReference type="Proteomes" id="UP000291822"/>
    </source>
</evidence>
<dbReference type="PROSITE" id="PS51257">
    <property type="entry name" value="PROKAR_LIPOPROTEIN"/>
    <property type="match status" value="1"/>
</dbReference>
<feature type="chain" id="PRO_5020679337" description="BP74 N-terminal domain-containing protein" evidence="1">
    <location>
        <begin position="22"/>
        <end position="146"/>
    </location>
</feature>
<dbReference type="Proteomes" id="UP000291822">
    <property type="component" value="Unassembled WGS sequence"/>
</dbReference>
<protein>
    <recommendedName>
        <fullName evidence="2">BP74 N-terminal domain-containing protein</fullName>
    </recommendedName>
</protein>
<dbReference type="EMBL" id="SJTG01000007">
    <property type="protein sequence ID" value="TCI06155.1"/>
    <property type="molecule type" value="Genomic_DNA"/>
</dbReference>
<dbReference type="AlphaFoldDB" id="A0A4R0YJ33"/>